<dbReference type="Pfam" id="PF13640">
    <property type="entry name" value="2OG-FeII_Oxy_3"/>
    <property type="match status" value="1"/>
</dbReference>
<dbReference type="GO" id="GO:0006974">
    <property type="term" value="P:DNA damage response"/>
    <property type="evidence" value="ECO:0007669"/>
    <property type="project" value="TreeGrafter"/>
</dbReference>
<feature type="binding site" evidence="7">
    <location>
        <position position="169"/>
    </location>
    <ligand>
        <name>2-oxoglutarate</name>
        <dbReference type="ChEBI" id="CHEBI:16810"/>
    </ligand>
</feature>
<dbReference type="PANTHER" id="PTHR41536:SF1">
    <property type="entry name" value="PKHD-TYPE HYDROXYLASE YBIX"/>
    <property type="match status" value="1"/>
</dbReference>
<dbReference type="InterPro" id="IPR023550">
    <property type="entry name" value="PKHD_hydroxylase"/>
</dbReference>
<evidence type="ECO:0000313" key="12">
    <source>
        <dbReference type="Proteomes" id="UP000092950"/>
    </source>
</evidence>
<evidence type="ECO:0000256" key="7">
    <source>
        <dbReference type="HAMAP-Rule" id="MF_00657"/>
    </source>
</evidence>
<dbReference type="KEGG" id="bpdz:BBN53_06300"/>
<dbReference type="EMBL" id="CYTV01000006">
    <property type="protein sequence ID" value="CUI83704.1"/>
    <property type="molecule type" value="Genomic_DNA"/>
</dbReference>
<dbReference type="InterPro" id="IPR041097">
    <property type="entry name" value="PKHD_C"/>
</dbReference>
<dbReference type="Proteomes" id="UP000053096">
    <property type="component" value="Unassembled WGS sequence"/>
</dbReference>
<evidence type="ECO:0000313" key="10">
    <source>
        <dbReference type="EMBL" id="CUI83704.1"/>
    </source>
</evidence>
<dbReference type="InterPro" id="IPR006620">
    <property type="entry name" value="Pro_4_hyd_alph"/>
</dbReference>
<keyword evidence="4 7" id="KW-0223">Dioxygenase</keyword>
<dbReference type="InterPro" id="IPR044862">
    <property type="entry name" value="Pro_4_hyd_alph_FE2OG_OXY"/>
</dbReference>
<dbReference type="GO" id="GO:0005506">
    <property type="term" value="F:iron ion binding"/>
    <property type="evidence" value="ECO:0007669"/>
    <property type="project" value="UniProtKB-UniRule"/>
</dbReference>
<comment type="cofactor">
    <cofactor evidence="7">
        <name>Fe(2+)</name>
        <dbReference type="ChEBI" id="CHEBI:29033"/>
    </cofactor>
    <text evidence="7">Binds 1 Fe(2+) ion per subunit.</text>
</comment>
<dbReference type="HAMAP" id="MF_00657">
    <property type="entry name" value="Hydroxyl_YbiX"/>
    <property type="match status" value="1"/>
</dbReference>
<gene>
    <name evidence="9" type="ORF">BBN53_06300</name>
    <name evidence="10" type="ORF">ERS370011_02449</name>
</gene>
<comment type="cofactor">
    <cofactor evidence="1 7">
        <name>L-ascorbate</name>
        <dbReference type="ChEBI" id="CHEBI:38290"/>
    </cofactor>
</comment>
<dbReference type="EMBL" id="CP016440">
    <property type="protein sequence ID" value="ANY15542.1"/>
    <property type="molecule type" value="Genomic_DNA"/>
</dbReference>
<keyword evidence="5 7" id="KW-0560">Oxidoreductase</keyword>
<dbReference type="SMART" id="SM00702">
    <property type="entry name" value="P4Hc"/>
    <property type="match status" value="1"/>
</dbReference>
<evidence type="ECO:0000256" key="5">
    <source>
        <dbReference type="ARBA" id="ARBA00023002"/>
    </source>
</evidence>
<dbReference type="EC" id="1.14.11.-" evidence="10"/>
<dbReference type="NCBIfam" id="NF003974">
    <property type="entry name" value="PRK05467.1-3"/>
    <property type="match status" value="1"/>
</dbReference>
<evidence type="ECO:0000313" key="9">
    <source>
        <dbReference type="EMBL" id="ANY15542.1"/>
    </source>
</evidence>
<reference evidence="9 12" key="2">
    <citation type="submission" date="2016-07" db="EMBL/GenBank/DDBJ databases">
        <title>Complete genome sequences of Bordetella pseudohinzii.</title>
        <authorList>
            <person name="Spilker T."/>
            <person name="Darrah R."/>
            <person name="LiPuma J.J."/>
        </authorList>
    </citation>
    <scope>NUCLEOTIDE SEQUENCE [LARGE SCALE GENOMIC DNA]</scope>
    <source>
        <strain evidence="9 12">HI4681</strain>
    </source>
</reference>
<accession>A0A0J6CC50</accession>
<dbReference type="GO" id="GO:0031418">
    <property type="term" value="F:L-ascorbic acid binding"/>
    <property type="evidence" value="ECO:0007669"/>
    <property type="project" value="UniProtKB-KW"/>
</dbReference>
<organism evidence="10 11">
    <name type="scientific">Bordetella pseudohinzii</name>
    <dbReference type="NCBI Taxonomy" id="1331258"/>
    <lineage>
        <taxon>Bacteria</taxon>
        <taxon>Pseudomonadati</taxon>
        <taxon>Pseudomonadota</taxon>
        <taxon>Betaproteobacteria</taxon>
        <taxon>Burkholderiales</taxon>
        <taxon>Alcaligenaceae</taxon>
        <taxon>Bordetella</taxon>
    </lineage>
</organism>
<proteinExistence type="inferred from homology"/>
<evidence type="ECO:0000256" key="6">
    <source>
        <dbReference type="ARBA" id="ARBA00023004"/>
    </source>
</evidence>
<feature type="binding site" evidence="7">
    <location>
        <position position="96"/>
    </location>
    <ligand>
        <name>Fe cation</name>
        <dbReference type="ChEBI" id="CHEBI:24875"/>
    </ligand>
</feature>
<feature type="binding site" evidence="7">
    <location>
        <position position="159"/>
    </location>
    <ligand>
        <name>Fe cation</name>
        <dbReference type="ChEBI" id="CHEBI:24875"/>
    </ligand>
</feature>
<dbReference type="RefSeq" id="WP_043212751.1">
    <property type="nucleotide sequence ID" value="NZ_CAJGUP010000124.1"/>
</dbReference>
<evidence type="ECO:0000256" key="3">
    <source>
        <dbReference type="ARBA" id="ARBA00022896"/>
    </source>
</evidence>
<dbReference type="SUPFAM" id="SSF51197">
    <property type="entry name" value="Clavaminate synthase-like"/>
    <property type="match status" value="1"/>
</dbReference>
<dbReference type="Gene3D" id="4.10.860.20">
    <property type="entry name" value="Rabenosyn, Rab binding domain"/>
    <property type="match status" value="1"/>
</dbReference>
<dbReference type="Proteomes" id="UP000092950">
    <property type="component" value="Chromosome"/>
</dbReference>
<dbReference type="Pfam" id="PF18331">
    <property type="entry name" value="PKHD_C"/>
    <property type="match status" value="1"/>
</dbReference>
<sequence length="227" mass="24742">MLLHIPGVLEPAVARQYLADLEGAEWEDGARTAGFQSTLVKHNRQLPAGSAVGQRIAAHIEQQLLRHPLFISAALPARIFPMLFNRYSAGDAFGMHVDNAIRYPPGETRGLRTDLSATLFLCEPGQYDGGELVIRDTYGEHSVKLPAGDMVLYPATSLHRVTEVTRGARVAAFFWVQSLVRDDGQRTLLFELDGAIQQTAGALGAGSAQAVALTGVYHNLLRRWADP</sequence>
<dbReference type="PANTHER" id="PTHR41536">
    <property type="entry name" value="PKHD-TYPE HYDROXYLASE YBIX"/>
    <property type="match status" value="1"/>
</dbReference>
<dbReference type="OrthoDB" id="9812472at2"/>
<protein>
    <submittedName>
        <fullName evidence="9">Fe2+-dependent dioxygenase</fullName>
    </submittedName>
    <submittedName>
        <fullName evidence="10">PKHD-type hydroxylase Sbal_3634</fullName>
        <ecNumber evidence="10">1.14.11.-</ecNumber>
    </submittedName>
</protein>
<evidence type="ECO:0000256" key="2">
    <source>
        <dbReference type="ARBA" id="ARBA00022723"/>
    </source>
</evidence>
<dbReference type="NCBIfam" id="NF003975">
    <property type="entry name" value="PRK05467.1-4"/>
    <property type="match status" value="1"/>
</dbReference>
<evidence type="ECO:0000313" key="11">
    <source>
        <dbReference type="Proteomes" id="UP000053096"/>
    </source>
</evidence>
<dbReference type="PROSITE" id="PS51471">
    <property type="entry name" value="FE2OG_OXY"/>
    <property type="match status" value="1"/>
</dbReference>
<evidence type="ECO:0000256" key="4">
    <source>
        <dbReference type="ARBA" id="ARBA00022964"/>
    </source>
</evidence>
<dbReference type="Gene3D" id="2.60.120.620">
    <property type="entry name" value="q2cbj1_9rhob like domain"/>
    <property type="match status" value="1"/>
</dbReference>
<keyword evidence="6 7" id="KW-0408">Iron</keyword>
<reference evidence="10 11" key="1">
    <citation type="submission" date="2015-09" db="EMBL/GenBank/DDBJ databases">
        <authorList>
            <person name="Jackson K.R."/>
            <person name="Lunt B.L."/>
            <person name="Fisher J.N.B."/>
            <person name="Gardner A.V."/>
            <person name="Bailey M.E."/>
            <person name="Deus L.M."/>
            <person name="Earl A.S."/>
            <person name="Gibby P.D."/>
            <person name="Hartmann K.A."/>
            <person name="Liu J.E."/>
            <person name="Manci A.M."/>
            <person name="Nielsen D.A."/>
            <person name="Solomon M.B."/>
            <person name="Breakwell D.P."/>
            <person name="Burnett S.H."/>
            <person name="Grose J.H."/>
        </authorList>
    </citation>
    <scope>NUCLEOTIDE SEQUENCE [LARGE SCALE GENOMIC DNA]</scope>
    <source>
        <strain evidence="10 11">2789STDY5608636</strain>
    </source>
</reference>
<evidence type="ECO:0000256" key="1">
    <source>
        <dbReference type="ARBA" id="ARBA00001961"/>
    </source>
</evidence>
<dbReference type="AlphaFoldDB" id="A0A0J6CC50"/>
<evidence type="ECO:0000259" key="8">
    <source>
        <dbReference type="PROSITE" id="PS51471"/>
    </source>
</evidence>
<keyword evidence="12" id="KW-1185">Reference proteome</keyword>
<dbReference type="InterPro" id="IPR005123">
    <property type="entry name" value="Oxoglu/Fe-dep_dioxygenase_dom"/>
</dbReference>
<name>A0A0J6CC50_9BORD</name>
<dbReference type="GO" id="GO:0016706">
    <property type="term" value="F:2-oxoglutarate-dependent dioxygenase activity"/>
    <property type="evidence" value="ECO:0007669"/>
    <property type="project" value="UniProtKB-UniRule"/>
</dbReference>
<feature type="domain" description="Fe2OG dioxygenase" evidence="8">
    <location>
        <begin position="78"/>
        <end position="178"/>
    </location>
</feature>
<dbReference type="GO" id="GO:0006879">
    <property type="term" value="P:intracellular iron ion homeostasis"/>
    <property type="evidence" value="ECO:0007669"/>
    <property type="project" value="TreeGrafter"/>
</dbReference>
<keyword evidence="3 7" id="KW-0847">Vitamin C</keyword>
<accession>A0A0M7FQ87</accession>
<feature type="binding site" evidence="7">
    <location>
        <position position="98"/>
    </location>
    <ligand>
        <name>Fe cation</name>
        <dbReference type="ChEBI" id="CHEBI:24875"/>
    </ligand>
</feature>
<keyword evidence="2 7" id="KW-0479">Metal-binding</keyword>